<evidence type="ECO:0000313" key="3">
    <source>
        <dbReference type="Proteomes" id="UP000593564"/>
    </source>
</evidence>
<gene>
    <name evidence="2" type="ORF">HYC85_022467</name>
</gene>
<protein>
    <submittedName>
        <fullName evidence="2">Uncharacterized protein</fullName>
    </submittedName>
</protein>
<dbReference type="Proteomes" id="UP000593564">
    <property type="component" value="Unassembled WGS sequence"/>
</dbReference>
<reference evidence="3" key="1">
    <citation type="journal article" date="2020" name="Nat. Commun.">
        <title>Genome assembly of wild tea tree DASZ reveals pedigree and selection history of tea varieties.</title>
        <authorList>
            <person name="Zhang W."/>
            <person name="Zhang Y."/>
            <person name="Qiu H."/>
            <person name="Guo Y."/>
            <person name="Wan H."/>
            <person name="Zhang X."/>
            <person name="Scossa F."/>
            <person name="Alseekh S."/>
            <person name="Zhang Q."/>
            <person name="Wang P."/>
            <person name="Xu L."/>
            <person name="Schmidt M.H."/>
            <person name="Jia X."/>
            <person name="Li D."/>
            <person name="Zhu A."/>
            <person name="Guo F."/>
            <person name="Chen W."/>
            <person name="Ni D."/>
            <person name="Usadel B."/>
            <person name="Fernie A.R."/>
            <person name="Wen W."/>
        </authorList>
    </citation>
    <scope>NUCLEOTIDE SEQUENCE [LARGE SCALE GENOMIC DNA]</scope>
    <source>
        <strain evidence="3">cv. G240</strain>
    </source>
</reference>
<evidence type="ECO:0000313" key="2">
    <source>
        <dbReference type="EMBL" id="KAF5941300.1"/>
    </source>
</evidence>
<reference evidence="2 3" key="2">
    <citation type="submission" date="2020-07" db="EMBL/GenBank/DDBJ databases">
        <title>Genome assembly of wild tea tree DASZ reveals pedigree and selection history of tea varieties.</title>
        <authorList>
            <person name="Zhang W."/>
        </authorList>
    </citation>
    <scope>NUCLEOTIDE SEQUENCE [LARGE SCALE GENOMIC DNA]</scope>
    <source>
        <strain evidence="3">cv. G240</strain>
        <tissue evidence="2">Leaf</tissue>
    </source>
</reference>
<dbReference type="AlphaFoldDB" id="A0A7J7GKV7"/>
<feature type="compositionally biased region" description="Pro residues" evidence="1">
    <location>
        <begin position="23"/>
        <end position="34"/>
    </location>
</feature>
<organism evidence="2 3">
    <name type="scientific">Camellia sinensis</name>
    <name type="common">Tea plant</name>
    <name type="synonym">Thea sinensis</name>
    <dbReference type="NCBI Taxonomy" id="4442"/>
    <lineage>
        <taxon>Eukaryota</taxon>
        <taxon>Viridiplantae</taxon>
        <taxon>Streptophyta</taxon>
        <taxon>Embryophyta</taxon>
        <taxon>Tracheophyta</taxon>
        <taxon>Spermatophyta</taxon>
        <taxon>Magnoliopsida</taxon>
        <taxon>eudicotyledons</taxon>
        <taxon>Gunneridae</taxon>
        <taxon>Pentapetalae</taxon>
        <taxon>asterids</taxon>
        <taxon>Ericales</taxon>
        <taxon>Theaceae</taxon>
        <taxon>Camellia</taxon>
    </lineage>
</organism>
<accession>A0A7J7GKV7</accession>
<evidence type="ECO:0000256" key="1">
    <source>
        <dbReference type="SAM" id="MobiDB-lite"/>
    </source>
</evidence>
<dbReference type="EMBL" id="JACBKZ010000010">
    <property type="protein sequence ID" value="KAF5941300.1"/>
    <property type="molecule type" value="Genomic_DNA"/>
</dbReference>
<name>A0A7J7GKV7_CAMSI</name>
<sequence length="100" mass="11187">MWFCFRRHPYTFPPPAALSGDPHQPPPPAPVSLNPEPPPLALSLCHHHRLATIVGRCSSQLRRSYPIHRNDVPLSRSRVCAFDATLDLGFVRSKNRGSVL</sequence>
<proteinExistence type="predicted"/>
<keyword evidence="3" id="KW-1185">Reference proteome</keyword>
<comment type="caution">
    <text evidence="2">The sequence shown here is derived from an EMBL/GenBank/DDBJ whole genome shotgun (WGS) entry which is preliminary data.</text>
</comment>
<feature type="region of interest" description="Disordered" evidence="1">
    <location>
        <begin position="15"/>
        <end position="34"/>
    </location>
</feature>